<dbReference type="Proteomes" id="UP001057402">
    <property type="component" value="Chromosome 4"/>
</dbReference>
<name>A0ACB9R058_9MYRT</name>
<evidence type="ECO:0000313" key="2">
    <source>
        <dbReference type="Proteomes" id="UP001057402"/>
    </source>
</evidence>
<keyword evidence="2" id="KW-1185">Reference proteome</keyword>
<accession>A0ACB9R058</accession>
<reference evidence="2" key="1">
    <citation type="journal article" date="2023" name="Front. Plant Sci.">
        <title>Chromosomal-level genome assembly of Melastoma candidum provides insights into trichome evolution.</title>
        <authorList>
            <person name="Zhong Y."/>
            <person name="Wu W."/>
            <person name="Sun C."/>
            <person name="Zou P."/>
            <person name="Liu Y."/>
            <person name="Dai S."/>
            <person name="Zhou R."/>
        </authorList>
    </citation>
    <scope>NUCLEOTIDE SEQUENCE [LARGE SCALE GENOMIC DNA]</scope>
</reference>
<dbReference type="EMBL" id="CM042883">
    <property type="protein sequence ID" value="KAI4371903.1"/>
    <property type="molecule type" value="Genomic_DNA"/>
</dbReference>
<comment type="caution">
    <text evidence="1">The sequence shown here is derived from an EMBL/GenBank/DDBJ whole genome shotgun (WGS) entry which is preliminary data.</text>
</comment>
<protein>
    <submittedName>
        <fullName evidence="1">Uncharacterized protein</fullName>
    </submittedName>
</protein>
<sequence length="525" mass="59593">MLTKTKKNSSSPPHVLLLPPDRRSRSRSATLSTAFVLFASLLLSSAAWLSLVFHPSHHSPPLPHHRLLRSDHLSRLPFHPSLHQPPGRVPPTPLALNHLLFGIAGSSHLWDRRKEIVRLWWRPLEMRGHVWLEEPPRSLQPPGAVDSSVNPTVGDDSGSLLPKIMVSDDTSRFRYTNPTGHPSGLRIARIIKESFHLGLDYVRWFVLGDDDTLFNVDNLVDVLAKYDWREMVYVGSPSESHSANTYFSYNMAFGGGGIAVSYGLAKVVVEILDDCLERYPKLYGSDDRLHACISEIGVPLSREYGFHQWDIKGNPRGILSAHPIAPFISVHHLEAVDPFYPDLNLLEGLQLFAKAMRMEPRSFLQRSMCYDHAHGLTFLVSLGYVIQVFPNVIYPRDLERSEQTYSAWNGINHRNEFDFDTRDPVKSLCKKPLLFYLKDVERDGNATLGTYLRAGGTSDLRKRVFCFPRSPPLHNIENIQVLGYPLDKNWHLAPRRMCCKIDHNDNSTLRLVVDQCRKGSLGSFF</sequence>
<evidence type="ECO:0000313" key="1">
    <source>
        <dbReference type="EMBL" id="KAI4371903.1"/>
    </source>
</evidence>
<organism evidence="1 2">
    <name type="scientific">Melastoma candidum</name>
    <dbReference type="NCBI Taxonomy" id="119954"/>
    <lineage>
        <taxon>Eukaryota</taxon>
        <taxon>Viridiplantae</taxon>
        <taxon>Streptophyta</taxon>
        <taxon>Embryophyta</taxon>
        <taxon>Tracheophyta</taxon>
        <taxon>Spermatophyta</taxon>
        <taxon>Magnoliopsida</taxon>
        <taxon>eudicotyledons</taxon>
        <taxon>Gunneridae</taxon>
        <taxon>Pentapetalae</taxon>
        <taxon>rosids</taxon>
        <taxon>malvids</taxon>
        <taxon>Myrtales</taxon>
        <taxon>Melastomataceae</taxon>
        <taxon>Melastomatoideae</taxon>
        <taxon>Melastomateae</taxon>
        <taxon>Melastoma</taxon>
    </lineage>
</organism>
<proteinExistence type="predicted"/>
<gene>
    <name evidence="1" type="ORF">MLD38_010199</name>
</gene>